<proteinExistence type="predicted"/>
<dbReference type="Gene3D" id="3.40.710.10">
    <property type="entry name" value="DD-peptidase/beta-lactamase superfamily"/>
    <property type="match status" value="1"/>
</dbReference>
<dbReference type="Pfam" id="PF00768">
    <property type="entry name" value="Peptidase_S11"/>
    <property type="match status" value="1"/>
</dbReference>
<dbReference type="AlphaFoldDB" id="A0AAU7WBA8"/>
<dbReference type="GO" id="GO:0009002">
    <property type="term" value="F:serine-type D-Ala-D-Ala carboxypeptidase activity"/>
    <property type="evidence" value="ECO:0007669"/>
    <property type="project" value="InterPro"/>
</dbReference>
<dbReference type="InterPro" id="IPR012338">
    <property type="entry name" value="Beta-lactam/transpept-like"/>
</dbReference>
<organism evidence="4">
    <name type="scientific">Agromyces sp. G08B096</name>
    <dbReference type="NCBI Taxonomy" id="3156399"/>
    <lineage>
        <taxon>Bacteria</taxon>
        <taxon>Bacillati</taxon>
        <taxon>Actinomycetota</taxon>
        <taxon>Actinomycetes</taxon>
        <taxon>Micrococcales</taxon>
        <taxon>Microbacteriaceae</taxon>
        <taxon>Agromyces</taxon>
    </lineage>
</organism>
<keyword evidence="2" id="KW-0472">Membrane</keyword>
<dbReference type="InterPro" id="IPR001967">
    <property type="entry name" value="Peptidase_S11_N"/>
</dbReference>
<protein>
    <submittedName>
        <fullName evidence="4">Serine hydrolase</fullName>
    </submittedName>
</protein>
<sequence length="449" mass="45424">MSHPIAPAPARRPASTGSVSETSAAGGATEDAQLARRRMYRRRRIAAATVVAVLLALILGGVVYVSSALGAEVPAASPEVIDPAPVSQPAQPLVLPGTGEFAVAAVGREGLLAASESQAPMAIASIAKVVTALTVLQAHPVAAGEQGPGIEYTDADVDIYWDMVAQNGSVAPVSPGTTLSLKQSLEAMLLPSGNNYAISIANWAFGSEAAYVDAARAWLAEHGLAETVIADASGLSLENVSTPADLVKLGELALQEPALAAIVGEQAVDLPGVGRVENSNKLLGTHGVDGIKTGTTDDAANLLFSADYLVGESTVTVVGVVLGQATHAELRAQVAALLDSVAPGFREVEALAAGAKLATYRTPWGETATATAADGASVVVWSDTPVDVAVTAEPVALADAGEEVGVATVTAGSQVIEIPIRLERSIEDPGAWWRLTNPGALGAAAQPAG</sequence>
<reference evidence="4" key="1">
    <citation type="submission" date="2024-05" db="EMBL/GenBank/DDBJ databases">
        <authorList>
            <person name="Yu L."/>
        </authorList>
    </citation>
    <scope>NUCLEOTIDE SEQUENCE</scope>
    <source>
        <strain evidence="4">G08B096</strain>
    </source>
</reference>
<evidence type="ECO:0000259" key="3">
    <source>
        <dbReference type="Pfam" id="PF00768"/>
    </source>
</evidence>
<keyword evidence="4" id="KW-0378">Hydrolase</keyword>
<dbReference type="PANTHER" id="PTHR21581:SF33">
    <property type="entry name" value="D-ALANYL-D-ALANINE CARBOXYPEPTIDASE DACB"/>
    <property type="match status" value="1"/>
</dbReference>
<gene>
    <name evidence="4" type="ORF">ABIQ69_08370</name>
</gene>
<feature type="domain" description="Peptidase S11 D-alanyl-D-alanine carboxypeptidase A N-terminal" evidence="3">
    <location>
        <begin position="111"/>
        <end position="324"/>
    </location>
</feature>
<dbReference type="GO" id="GO:0006508">
    <property type="term" value="P:proteolysis"/>
    <property type="evidence" value="ECO:0007669"/>
    <property type="project" value="InterPro"/>
</dbReference>
<name>A0AAU7WBA8_9MICO</name>
<evidence type="ECO:0000256" key="2">
    <source>
        <dbReference type="SAM" id="Phobius"/>
    </source>
</evidence>
<dbReference type="SUPFAM" id="SSF56601">
    <property type="entry name" value="beta-lactamase/transpeptidase-like"/>
    <property type="match status" value="1"/>
</dbReference>
<evidence type="ECO:0000313" key="4">
    <source>
        <dbReference type="EMBL" id="XBX83897.1"/>
    </source>
</evidence>
<dbReference type="EMBL" id="CP158374">
    <property type="protein sequence ID" value="XBX83897.1"/>
    <property type="molecule type" value="Genomic_DNA"/>
</dbReference>
<accession>A0AAU7WBA8</accession>
<dbReference type="PANTHER" id="PTHR21581">
    <property type="entry name" value="D-ALANYL-D-ALANINE CARBOXYPEPTIDASE"/>
    <property type="match status" value="1"/>
</dbReference>
<feature type="transmembrane region" description="Helical" evidence="2">
    <location>
        <begin position="45"/>
        <end position="65"/>
    </location>
</feature>
<evidence type="ECO:0000256" key="1">
    <source>
        <dbReference type="SAM" id="MobiDB-lite"/>
    </source>
</evidence>
<feature type="compositionally biased region" description="Low complexity" evidence="1">
    <location>
        <begin position="1"/>
        <end position="14"/>
    </location>
</feature>
<dbReference type="RefSeq" id="WP_350349898.1">
    <property type="nucleotide sequence ID" value="NZ_CP158374.1"/>
</dbReference>
<keyword evidence="2" id="KW-1133">Transmembrane helix</keyword>
<feature type="region of interest" description="Disordered" evidence="1">
    <location>
        <begin position="1"/>
        <end position="32"/>
    </location>
</feature>
<keyword evidence="2" id="KW-0812">Transmembrane</keyword>